<dbReference type="EMBL" id="VRMN01000001">
    <property type="protein sequence ID" value="KAA8498746.1"/>
    <property type="molecule type" value="Genomic_DNA"/>
</dbReference>
<evidence type="ECO:0000256" key="2">
    <source>
        <dbReference type="ARBA" id="ARBA00022478"/>
    </source>
</evidence>
<feature type="domain" description="DNA-directed RNA polymerase subunit 2 hybrid-binding" evidence="10">
    <location>
        <begin position="748"/>
        <end position="1136"/>
    </location>
</feature>
<dbReference type="Pfam" id="PF04561">
    <property type="entry name" value="RNA_pol_Rpb2_2"/>
    <property type="match status" value="1"/>
</dbReference>
<keyword evidence="2 8" id="KW-0240">DNA-directed RNA polymerase</keyword>
<keyword evidence="3 8" id="KW-0808">Transferase</keyword>
<protein>
    <recommendedName>
        <fullName evidence="8">DNA-directed RNA polymerase subunit beta</fullName>
        <ecNumber evidence="8">2.7.7.6</ecNumber>
    </recommendedName>
</protein>
<dbReference type="Pfam" id="PF04567">
    <property type="entry name" value="RNA_pol_Rpb2_5"/>
    <property type="match status" value="1"/>
</dbReference>
<evidence type="ECO:0000259" key="10">
    <source>
        <dbReference type="Pfam" id="PF00562"/>
    </source>
</evidence>
<dbReference type="InterPro" id="IPR007641">
    <property type="entry name" value="RNA_pol_Rpb2_7"/>
</dbReference>
<dbReference type="InterPro" id="IPR007121">
    <property type="entry name" value="RNA_pol_bsu_CS"/>
</dbReference>
<feature type="region of interest" description="Disordered" evidence="9">
    <location>
        <begin position="918"/>
        <end position="955"/>
    </location>
</feature>
<dbReference type="GO" id="GO:0032549">
    <property type="term" value="F:ribonucleoside binding"/>
    <property type="evidence" value="ECO:0007669"/>
    <property type="project" value="InterPro"/>
</dbReference>
<evidence type="ECO:0000256" key="4">
    <source>
        <dbReference type="ARBA" id="ARBA00022695"/>
    </source>
</evidence>
<dbReference type="InterPro" id="IPR007645">
    <property type="entry name" value="RNA_pol_Rpb2_3"/>
</dbReference>
<evidence type="ECO:0000259" key="15">
    <source>
        <dbReference type="Pfam" id="PF04566"/>
    </source>
</evidence>
<dbReference type="CDD" id="cd00653">
    <property type="entry name" value="RNA_pol_B_RPB2"/>
    <property type="match status" value="1"/>
</dbReference>
<dbReference type="InterPro" id="IPR015712">
    <property type="entry name" value="DNA-dir_RNA_pol_su2"/>
</dbReference>
<dbReference type="InterPro" id="IPR007642">
    <property type="entry name" value="RNA_pol_Rpb2_2"/>
</dbReference>
<sequence length="1723" mass="190764">MDKSEYEPEELQAEIAEPVEDLDIDENDAWIVISSYFQEYGLVRQQIDSFNEFVSNMMQQIVDESLPIVIYPESQHLPGQQDVKEDTRYLVEFGQLRLGKTGFTEPNGEMRPLFPTQARLRNLVYAAPLYVDVKKSIITTHSNGDEYEEHDLEVKVFLGHIPIMLKSRFCILDGVGPDDLCKLGECPVDQGGYFIINGSEKVLLAQERMAQNHVFVFKKQLQPGRFTYTAEIRSVSEAGNRPATTFVVKVINTHGGPNSTGGQLIVAELPHVREAIPIAILFRALGMKSDSDMMSYICYAMDDNDMMNMLKPSIEEASMIGDERLALDYIGRRATSGGAATTRSERIRYARDILQKEFLPHMGVGEQCELPKVYFLGYMVQRVLEVILDRRAPDDRDHYGNKRVDLAGPLLGGLFRQLFRKVVKDAKRHFEYQVNNGRELNVQGGAIKSSTITNGLKYALATGNWNADRKAGVKTGVSQVLNRLTFASSLSHLRRLNSPIGRDGKLAKPRQLHNTHWGVICPAETPEGQACGLVKNVALMSYISVGTPSSTVIGFLEDYNVESLVDLNSPEMVTSGYKVFVNGVWHGVCRDNDFRHTLRTLRHSRREGLLRPETSIIADEERNELRIWTDPGRICRPLFIVEREDETNIVADEYDLKMNGGVDESERQMRRARLAIRKQHIEMLTSDDADIEGASFSGLLNSGLVEYVDCEEEEMCLIAMRPQDLAANGATYLYTHCEIHPAMVLGVCASIIPFPDHNQSPRNTYQSAMGKQAMGVYITNFSLRMDTMAHVLYYPQKPLVTTRAMEHLKFRALPSGINAIAAIACYSGYNQEDSLILNQSAIDRGFMRSVYFRSFAEEERRRLGGMEEKLEVPQRAECIGIKPGNYSKLEEDGLVTEGVRIEGSDILVGKTAPLPGEVQQQAKETPDSEAPNHVQVSPLGGQGGKRKKDVSVSAKATESGMVDKVMLASSKENTRFVKIRLRSVRVPQVGDKFASRHGQKGTCGIMYRQEDLPFTADGVVPDIIVNPHAIPSRMTVGHLIECLLSKVSAMEGTEGDATPFTDITVDQISQRLQSHGFQPRGWELMYNGHSGRPLEAQIFIGPTYYQRLKHMVDDKIHSRATGPVTNLTHQPLEGRGKGGGLRFGEMERDCLSEDHQILTHRGFMFLRDIEDAVSRGSELLLIASYDPESEQLVYEHMLELIVKPAQMQTLVQVTQHHASGGKGTMDALPVPVPGGVSFAVTRRHDLFVRTAHVDEAEPVDPNFGFSKVQAQTLAAKAQGKSSAPDAVVQMLASARMGVQQWQTTEAGMPTKWAGDLSAFIANSADRHSALLELYGFWLLNGGVHASSEYCREPRGSRTNTLNVVTFRMNVDPGRGKCGQGRSESAMISGVHDTAKVLQWLVGTLQLLGLDILGTGSSCANGALTLTKLPAPIDALAAEYNGSSKEQMQGVDVCISDTRYAELFGSSLQTGGPCEAVSSRTFADWVWTLEKWQLRCIIRGLQRADGASGTGPCTIRTASVLFRDDLVRVLLHAGYSARFSALYHAGSIVRGWAVTYGALDQAEELSGSSDLGRGGNQGKCDDTEGAPLIDCPRDIAEISYTGRTWCVSVPHGLIWVRHTTMGTASGGHRVVVAASMPVVMGNCMVSHGAAHFLKERLMDQSDSYRVHVCEMCGLFAIADLQRNVFMCRGCNNRTKIAQTWLPYASKLLFQELESMCIAPRLFLK</sequence>
<dbReference type="Proteomes" id="UP000324585">
    <property type="component" value="Unassembled WGS sequence"/>
</dbReference>
<evidence type="ECO:0000256" key="5">
    <source>
        <dbReference type="ARBA" id="ARBA00022723"/>
    </source>
</evidence>
<feature type="domain" description="RNA polymerase beta subunit protrusion" evidence="13">
    <location>
        <begin position="41"/>
        <end position="454"/>
    </location>
</feature>
<evidence type="ECO:0000259" key="11">
    <source>
        <dbReference type="Pfam" id="PF04560"/>
    </source>
</evidence>
<dbReference type="PROSITE" id="PS01166">
    <property type="entry name" value="RNA_POL_BETA"/>
    <property type="match status" value="1"/>
</dbReference>
<accession>A0A5J4Z4Z0</accession>
<feature type="domain" description="RNA polymerase Rpb2" evidence="16">
    <location>
        <begin position="696"/>
        <end position="741"/>
    </location>
</feature>
<keyword evidence="7 8" id="KW-0804">Transcription</keyword>
<feature type="domain" description="RNA polymerase Rpb2" evidence="14">
    <location>
        <begin position="479"/>
        <end position="543"/>
    </location>
</feature>
<dbReference type="Gene3D" id="2.40.50.150">
    <property type="match status" value="1"/>
</dbReference>
<evidence type="ECO:0000256" key="9">
    <source>
        <dbReference type="SAM" id="MobiDB-lite"/>
    </source>
</evidence>
<evidence type="ECO:0000313" key="17">
    <source>
        <dbReference type="EMBL" id="KAA8498746.1"/>
    </source>
</evidence>
<comment type="catalytic activity">
    <reaction evidence="8">
        <text>RNA(n) + a ribonucleoside 5'-triphosphate = RNA(n+1) + diphosphate</text>
        <dbReference type="Rhea" id="RHEA:21248"/>
        <dbReference type="Rhea" id="RHEA-COMP:14527"/>
        <dbReference type="Rhea" id="RHEA-COMP:17342"/>
        <dbReference type="ChEBI" id="CHEBI:33019"/>
        <dbReference type="ChEBI" id="CHEBI:61557"/>
        <dbReference type="ChEBI" id="CHEBI:140395"/>
        <dbReference type="EC" id="2.7.7.6"/>
    </reaction>
</comment>
<comment type="function">
    <text evidence="8">DNA-dependent RNA polymerase catalyzes the transcription of DNA into RNA using the four ribonucleoside triphosphates as substrates.</text>
</comment>
<dbReference type="InterPro" id="IPR007644">
    <property type="entry name" value="RNA_pol_bsu_protrusion"/>
</dbReference>
<organism evidence="17 18">
    <name type="scientific">Porphyridium purpureum</name>
    <name type="common">Red alga</name>
    <name type="synonym">Porphyridium cruentum</name>
    <dbReference type="NCBI Taxonomy" id="35688"/>
    <lineage>
        <taxon>Eukaryota</taxon>
        <taxon>Rhodophyta</taxon>
        <taxon>Bangiophyceae</taxon>
        <taxon>Porphyridiales</taxon>
        <taxon>Porphyridiaceae</taxon>
        <taxon>Porphyridium</taxon>
    </lineage>
</organism>
<dbReference type="SUPFAM" id="SSF64484">
    <property type="entry name" value="beta and beta-prime subunits of DNA dependent RNA-polymerase"/>
    <property type="match status" value="2"/>
</dbReference>
<dbReference type="GO" id="GO:0000428">
    <property type="term" value="C:DNA-directed RNA polymerase complex"/>
    <property type="evidence" value="ECO:0007669"/>
    <property type="project" value="UniProtKB-KW"/>
</dbReference>
<keyword evidence="5" id="KW-0479">Metal-binding</keyword>
<feature type="domain" description="RNA polymerase Rpb2" evidence="15">
    <location>
        <begin position="579"/>
        <end position="642"/>
    </location>
</feature>
<dbReference type="Gene3D" id="2.40.270.10">
    <property type="entry name" value="DNA-directed RNA polymerase, subunit 2, domain 6"/>
    <property type="match status" value="1"/>
</dbReference>
<dbReference type="OrthoDB" id="10248617at2759"/>
<dbReference type="Pfam" id="PF04566">
    <property type="entry name" value="RNA_pol_Rpb2_4"/>
    <property type="match status" value="1"/>
</dbReference>
<evidence type="ECO:0000313" key="18">
    <source>
        <dbReference type="Proteomes" id="UP000324585"/>
    </source>
</evidence>
<dbReference type="NCBIfam" id="NF007175">
    <property type="entry name" value="PRK09606.1"/>
    <property type="match status" value="1"/>
</dbReference>
<dbReference type="EC" id="2.7.7.6" evidence="8"/>
<feature type="domain" description="RNA polymerase Rpb2" evidence="11">
    <location>
        <begin position="1642"/>
        <end position="1722"/>
    </location>
</feature>
<evidence type="ECO:0000256" key="1">
    <source>
        <dbReference type="ARBA" id="ARBA00006835"/>
    </source>
</evidence>
<keyword evidence="6" id="KW-0862">Zinc</keyword>
<name>A0A5J4Z4Z0_PORPP</name>
<evidence type="ECO:0000259" key="14">
    <source>
        <dbReference type="Pfam" id="PF04565"/>
    </source>
</evidence>
<dbReference type="GO" id="GO:0016539">
    <property type="term" value="P:intein-mediated protein splicing"/>
    <property type="evidence" value="ECO:0007669"/>
    <property type="project" value="InterPro"/>
</dbReference>
<dbReference type="InterPro" id="IPR006141">
    <property type="entry name" value="Intein_N"/>
</dbReference>
<dbReference type="GO" id="GO:0003899">
    <property type="term" value="F:DNA-directed RNA polymerase activity"/>
    <property type="evidence" value="ECO:0007669"/>
    <property type="project" value="UniProtKB-EC"/>
</dbReference>
<keyword evidence="18" id="KW-1185">Reference proteome</keyword>
<comment type="similarity">
    <text evidence="1 8">Belongs to the RNA polymerase beta chain family.</text>
</comment>
<dbReference type="PANTHER" id="PTHR20856">
    <property type="entry name" value="DNA-DIRECTED RNA POLYMERASE I SUBUNIT 2"/>
    <property type="match status" value="1"/>
</dbReference>
<dbReference type="InterPro" id="IPR007647">
    <property type="entry name" value="RNA_pol_Rpb2_5"/>
</dbReference>
<keyword evidence="4 8" id="KW-0548">Nucleotidyltransferase</keyword>
<dbReference type="Pfam" id="PF04563">
    <property type="entry name" value="RNA_pol_Rpb2_1"/>
    <property type="match status" value="1"/>
</dbReference>
<dbReference type="Pfam" id="PF04565">
    <property type="entry name" value="RNA_pol_Rpb2_3"/>
    <property type="match status" value="1"/>
</dbReference>
<dbReference type="Gene3D" id="3.90.1100.10">
    <property type="match status" value="2"/>
</dbReference>
<reference evidence="18" key="1">
    <citation type="journal article" date="2019" name="Nat. Commun.">
        <title>Expansion of phycobilisome linker gene families in mesophilic red algae.</title>
        <authorList>
            <person name="Lee J."/>
            <person name="Kim D."/>
            <person name="Bhattacharya D."/>
            <person name="Yoon H.S."/>
        </authorList>
    </citation>
    <scope>NUCLEOTIDE SEQUENCE [LARGE SCALE GENOMIC DNA]</scope>
    <source>
        <strain evidence="18">CCMP 1328</strain>
    </source>
</reference>
<dbReference type="PROSITE" id="PS50817">
    <property type="entry name" value="INTEIN_N_TER"/>
    <property type="match status" value="1"/>
</dbReference>
<evidence type="ECO:0000259" key="13">
    <source>
        <dbReference type="Pfam" id="PF04563"/>
    </source>
</evidence>
<dbReference type="GO" id="GO:0003677">
    <property type="term" value="F:DNA binding"/>
    <property type="evidence" value="ECO:0007669"/>
    <property type="project" value="InterPro"/>
</dbReference>
<gene>
    <name evidence="17" type="ORF">FVE85_6331</name>
</gene>
<feature type="domain" description="RNA polymerase Rpb2" evidence="12">
    <location>
        <begin position="259"/>
        <end position="405"/>
    </location>
</feature>
<dbReference type="InterPro" id="IPR037033">
    <property type="entry name" value="DNA-dir_RNAP_su2_hyb_sf"/>
</dbReference>
<evidence type="ECO:0000256" key="7">
    <source>
        <dbReference type="ARBA" id="ARBA00023163"/>
    </source>
</evidence>
<proteinExistence type="inferred from homology"/>
<dbReference type="FunFam" id="3.90.1100.10:FF:000003">
    <property type="entry name" value="DNA-directed RNA polymerase subunit beta"/>
    <property type="match status" value="1"/>
</dbReference>
<dbReference type="FunFam" id="2.40.270.10:FF:000011">
    <property type="entry name" value="DNA-directed RNA polymerase subunit beta"/>
    <property type="match status" value="1"/>
</dbReference>
<evidence type="ECO:0000256" key="8">
    <source>
        <dbReference type="RuleBase" id="RU363031"/>
    </source>
</evidence>
<evidence type="ECO:0000259" key="16">
    <source>
        <dbReference type="Pfam" id="PF04567"/>
    </source>
</evidence>
<evidence type="ECO:0000256" key="3">
    <source>
        <dbReference type="ARBA" id="ARBA00022679"/>
    </source>
</evidence>
<dbReference type="InterPro" id="IPR007120">
    <property type="entry name" value="DNA-dir_RNAP_su2_dom"/>
</dbReference>
<dbReference type="InterPro" id="IPR014724">
    <property type="entry name" value="RNA_pol_RPB2_OB-fold"/>
</dbReference>
<dbReference type="GO" id="GO:0006351">
    <property type="term" value="P:DNA-templated transcription"/>
    <property type="evidence" value="ECO:0007669"/>
    <property type="project" value="InterPro"/>
</dbReference>
<dbReference type="Pfam" id="PF00562">
    <property type="entry name" value="RNA_pol_Rpb2_6"/>
    <property type="match status" value="1"/>
</dbReference>
<dbReference type="GO" id="GO:0046872">
    <property type="term" value="F:metal ion binding"/>
    <property type="evidence" value="ECO:0007669"/>
    <property type="project" value="UniProtKB-KW"/>
</dbReference>
<evidence type="ECO:0000259" key="12">
    <source>
        <dbReference type="Pfam" id="PF04561"/>
    </source>
</evidence>
<dbReference type="Pfam" id="PF04560">
    <property type="entry name" value="RNA_pol_Rpb2_7"/>
    <property type="match status" value="1"/>
</dbReference>
<comment type="caution">
    <text evidence="17">The sequence shown here is derived from an EMBL/GenBank/DDBJ whole genome shotgun (WGS) entry which is preliminary data.</text>
</comment>
<evidence type="ECO:0000256" key="6">
    <source>
        <dbReference type="ARBA" id="ARBA00022833"/>
    </source>
</evidence>
<dbReference type="InterPro" id="IPR007646">
    <property type="entry name" value="RNA_pol_Rpb2_4"/>
</dbReference>
<dbReference type="Gene3D" id="3.90.1800.10">
    <property type="entry name" value="RNA polymerase alpha subunit dimerisation domain"/>
    <property type="match status" value="2"/>
</dbReference>